<dbReference type="Pfam" id="PF00069">
    <property type="entry name" value="Pkinase"/>
    <property type="match status" value="1"/>
</dbReference>
<dbReference type="Proteomes" id="UP001303473">
    <property type="component" value="Unassembled WGS sequence"/>
</dbReference>
<evidence type="ECO:0000256" key="1">
    <source>
        <dbReference type="SAM" id="MobiDB-lite"/>
    </source>
</evidence>
<dbReference type="SUPFAM" id="SSF56112">
    <property type="entry name" value="Protein kinase-like (PK-like)"/>
    <property type="match status" value="1"/>
</dbReference>
<dbReference type="PANTHER" id="PTHR44305:SF24">
    <property type="entry name" value="TYROSINE-PROTEIN KINASE C03B1.5-RELATED"/>
    <property type="match status" value="1"/>
</dbReference>
<dbReference type="GO" id="GO:0005524">
    <property type="term" value="F:ATP binding"/>
    <property type="evidence" value="ECO:0007669"/>
    <property type="project" value="InterPro"/>
</dbReference>
<feature type="region of interest" description="Disordered" evidence="1">
    <location>
        <begin position="505"/>
        <end position="604"/>
    </location>
</feature>
<feature type="compositionally biased region" description="Polar residues" evidence="1">
    <location>
        <begin position="1059"/>
        <end position="1094"/>
    </location>
</feature>
<dbReference type="InterPro" id="IPR053083">
    <property type="entry name" value="TF_kinase-domain_protein"/>
</dbReference>
<name>A0AAN6NC17_9PEZI</name>
<dbReference type="AlphaFoldDB" id="A0AAN6NC17"/>
<feature type="region of interest" description="Disordered" evidence="1">
    <location>
        <begin position="1013"/>
        <end position="1094"/>
    </location>
</feature>
<protein>
    <recommendedName>
        <fullName evidence="2">Protein kinase domain-containing protein</fullName>
    </recommendedName>
</protein>
<feature type="compositionally biased region" description="Polar residues" evidence="1">
    <location>
        <begin position="642"/>
        <end position="653"/>
    </location>
</feature>
<feature type="region of interest" description="Disordered" evidence="1">
    <location>
        <begin position="619"/>
        <end position="698"/>
    </location>
</feature>
<dbReference type="CDD" id="cd00180">
    <property type="entry name" value="PKc"/>
    <property type="match status" value="1"/>
</dbReference>
<keyword evidence="4" id="KW-1185">Reference proteome</keyword>
<evidence type="ECO:0000313" key="3">
    <source>
        <dbReference type="EMBL" id="KAK3942690.1"/>
    </source>
</evidence>
<organism evidence="3 4">
    <name type="scientific">Diplogelasinospora grovesii</name>
    <dbReference type="NCBI Taxonomy" id="303347"/>
    <lineage>
        <taxon>Eukaryota</taxon>
        <taxon>Fungi</taxon>
        <taxon>Dikarya</taxon>
        <taxon>Ascomycota</taxon>
        <taxon>Pezizomycotina</taxon>
        <taxon>Sordariomycetes</taxon>
        <taxon>Sordariomycetidae</taxon>
        <taxon>Sordariales</taxon>
        <taxon>Diplogelasinosporaceae</taxon>
        <taxon>Diplogelasinospora</taxon>
    </lineage>
</organism>
<dbReference type="SMART" id="SM00220">
    <property type="entry name" value="S_TKc"/>
    <property type="match status" value="1"/>
</dbReference>
<comment type="caution">
    <text evidence="3">The sequence shown here is derived from an EMBL/GenBank/DDBJ whole genome shotgun (WGS) entry which is preliminary data.</text>
</comment>
<feature type="compositionally biased region" description="Polar residues" evidence="1">
    <location>
        <begin position="668"/>
        <end position="678"/>
    </location>
</feature>
<feature type="compositionally biased region" description="Polar residues" evidence="1">
    <location>
        <begin position="543"/>
        <end position="555"/>
    </location>
</feature>
<feature type="compositionally biased region" description="Low complexity" evidence="1">
    <location>
        <begin position="1039"/>
        <end position="1055"/>
    </location>
</feature>
<reference evidence="4" key="1">
    <citation type="journal article" date="2023" name="Mol. Phylogenet. Evol.">
        <title>Genome-scale phylogeny and comparative genomics of the fungal order Sordariales.</title>
        <authorList>
            <person name="Hensen N."/>
            <person name="Bonometti L."/>
            <person name="Westerberg I."/>
            <person name="Brannstrom I.O."/>
            <person name="Guillou S."/>
            <person name="Cros-Aarteil S."/>
            <person name="Calhoun S."/>
            <person name="Haridas S."/>
            <person name="Kuo A."/>
            <person name="Mondo S."/>
            <person name="Pangilinan J."/>
            <person name="Riley R."/>
            <person name="LaButti K."/>
            <person name="Andreopoulos B."/>
            <person name="Lipzen A."/>
            <person name="Chen C."/>
            <person name="Yan M."/>
            <person name="Daum C."/>
            <person name="Ng V."/>
            <person name="Clum A."/>
            <person name="Steindorff A."/>
            <person name="Ohm R.A."/>
            <person name="Martin F."/>
            <person name="Silar P."/>
            <person name="Natvig D.O."/>
            <person name="Lalanne C."/>
            <person name="Gautier V."/>
            <person name="Ament-Velasquez S.L."/>
            <person name="Kruys A."/>
            <person name="Hutchinson M.I."/>
            <person name="Powell A.J."/>
            <person name="Barry K."/>
            <person name="Miller A.N."/>
            <person name="Grigoriev I.V."/>
            <person name="Debuchy R."/>
            <person name="Gladieux P."/>
            <person name="Hiltunen Thoren M."/>
            <person name="Johannesson H."/>
        </authorList>
    </citation>
    <scope>NUCLEOTIDE SEQUENCE [LARGE SCALE GENOMIC DNA]</scope>
    <source>
        <strain evidence="4">CBS 340.73</strain>
    </source>
</reference>
<proteinExistence type="predicted"/>
<dbReference type="InterPro" id="IPR000719">
    <property type="entry name" value="Prot_kinase_dom"/>
</dbReference>
<dbReference type="Gene3D" id="1.10.510.10">
    <property type="entry name" value="Transferase(Phosphotransferase) domain 1"/>
    <property type="match status" value="1"/>
</dbReference>
<dbReference type="InterPro" id="IPR011009">
    <property type="entry name" value="Kinase-like_dom_sf"/>
</dbReference>
<gene>
    <name evidence="3" type="ORF">QBC46DRAFT_425116</name>
</gene>
<dbReference type="PANTHER" id="PTHR44305">
    <property type="entry name" value="SI:DKEY-192D15.2-RELATED"/>
    <property type="match status" value="1"/>
</dbReference>
<evidence type="ECO:0000313" key="4">
    <source>
        <dbReference type="Proteomes" id="UP001303473"/>
    </source>
</evidence>
<feature type="compositionally biased region" description="Basic and acidic residues" evidence="1">
    <location>
        <begin position="1013"/>
        <end position="1024"/>
    </location>
</feature>
<dbReference type="EMBL" id="MU853771">
    <property type="protein sequence ID" value="KAK3942690.1"/>
    <property type="molecule type" value="Genomic_DNA"/>
</dbReference>
<sequence length="1094" mass="123459">MAGNNFEPFFDFMKWVPEHSQQGIDGTGGSEPYVPYSALQEYWTADRINYILGSHNNLPPGIHNQDIIEGSLRIFSTLVYVTKLHEVNFFMANFFDKNIDDHSLPLEEQTGLEVFTRSPVGLEAWRNFDNNQFLFNPLSFAPPPRFPHNRILLPRHVLPLTRGELLSGKDGESSVVRKYTLHKASNLQVPEDTIVVKESIHNNKESIFTFENEINAYVAFVNRDRDTASQCFLQYHGSFRQNGRGFILLEYANQGSLDDFFSRNDIPCQRSHHYELWRELRNLVAGLRFFHNLEKSERKLLRGVHQDLKPSNIFVFREGDELTYRYRFKIGDLGLSSLKSDHDLHTDNKSTKMYGPPELTNTRSNFEPLNEGVSWAADIWSLGCIFFETAVWTVLGDRGRDRFFQERMQDTQQLPSLREAGYSACFHDGSKTLGALDRMLKLIKSNRRLCDDLTERIAELIFSHMLLSKPEERHRAKDLDYKFQSLLDSQHSSPLAHRLANSAYMSSRPATPPREDVHGHSRCVSTASPSSIHSPSRGALGGSTVSSPTDISHSTMPRGFEHTSSTASIIDKLSPPHRRDTESTLRAGAGQSVSEHAPREPEFCQPEEHNDAIPNTQFHGPLPLISHPVSAPSRRARHQTLHSESSNAQSHTYNARMAPPSPGRRSVSGVQPGTQPQDTAGLRPAQSVRGPQPKMHSLCRRSTQTIPPALNLAGEGADAATFTAQIDNGLGNVIQSASNRSTPRTDPISSNCQSPHITIDDVLEWRERKKKNNNEPLLDGQADAIRCLDHREQIFIVDDSKTMIASHWSQVKETVKALTYLVKNCDPNHTELYLASEPVKSKKLPIHKSSAVLDILQQCEARPKGSRHQSNGNMERTLSRILDSVKRGMTAPGSGTLSSRLSLKSRSHEYSIYVLTDGLWNEMESREGPKHESKSPAVRPIRTLVEEMKKQNKNRTDVSIQFIRFGDHPFAKRCLDYLDNTLGSELDFDIVDHRSYSQSSVWRMLIGSISRDWDEIPDRGRSSTDDPEEEEYQCSNNYHHSASAASSASSSSAHAPWAEQNNNNWTAQTAPQPSPNTSSGSFQHRSRRSNYNMR</sequence>
<dbReference type="PROSITE" id="PS50011">
    <property type="entry name" value="PROTEIN_KINASE_DOM"/>
    <property type="match status" value="1"/>
</dbReference>
<evidence type="ECO:0000259" key="2">
    <source>
        <dbReference type="PROSITE" id="PS50011"/>
    </source>
</evidence>
<feature type="domain" description="Protein kinase" evidence="2">
    <location>
        <begin position="159"/>
        <end position="487"/>
    </location>
</feature>
<accession>A0AAN6NC17</accession>
<dbReference type="GO" id="GO:0004672">
    <property type="term" value="F:protein kinase activity"/>
    <property type="evidence" value="ECO:0007669"/>
    <property type="project" value="InterPro"/>
</dbReference>
<feature type="compositionally biased region" description="Low complexity" evidence="1">
    <location>
        <begin position="525"/>
        <end position="536"/>
    </location>
</feature>